<evidence type="ECO:0000256" key="7">
    <source>
        <dbReference type="SAM" id="Phobius"/>
    </source>
</evidence>
<dbReference type="CDD" id="cd10328">
    <property type="entry name" value="SLC5sbd_YidK"/>
    <property type="match status" value="1"/>
</dbReference>
<dbReference type="GO" id="GO:0005412">
    <property type="term" value="F:D-glucose:sodium symporter activity"/>
    <property type="evidence" value="ECO:0007669"/>
    <property type="project" value="TreeGrafter"/>
</dbReference>
<dbReference type="OrthoDB" id="9814523at2"/>
<dbReference type="Pfam" id="PF00474">
    <property type="entry name" value="SSF"/>
    <property type="match status" value="1"/>
</dbReference>
<dbReference type="PROSITE" id="PS50283">
    <property type="entry name" value="NA_SOLUT_SYMP_3"/>
    <property type="match status" value="1"/>
</dbReference>
<feature type="transmembrane region" description="Helical" evidence="7">
    <location>
        <begin position="534"/>
        <end position="556"/>
    </location>
</feature>
<evidence type="ECO:0000256" key="4">
    <source>
        <dbReference type="ARBA" id="ARBA00022989"/>
    </source>
</evidence>
<evidence type="ECO:0000313" key="9">
    <source>
        <dbReference type="Proteomes" id="UP000253314"/>
    </source>
</evidence>
<evidence type="ECO:0000313" key="8">
    <source>
        <dbReference type="EMBL" id="RBW69036.1"/>
    </source>
</evidence>
<gene>
    <name evidence="8" type="ORF">DS031_13960</name>
</gene>
<accession>A0A366XTP3</accession>
<evidence type="ECO:0000256" key="6">
    <source>
        <dbReference type="RuleBase" id="RU362091"/>
    </source>
</evidence>
<evidence type="ECO:0000256" key="3">
    <source>
        <dbReference type="ARBA" id="ARBA00022692"/>
    </source>
</evidence>
<dbReference type="AlphaFoldDB" id="A0A366XTP3"/>
<feature type="transmembrane region" description="Helical" evidence="7">
    <location>
        <begin position="73"/>
        <end position="94"/>
    </location>
</feature>
<evidence type="ECO:0000256" key="5">
    <source>
        <dbReference type="ARBA" id="ARBA00023136"/>
    </source>
</evidence>
<sequence>MIWVIVLTFLAYTVFVAWFSWYKTRDTDMSSSDGYFLGGRSLTGIVIAGSLILTNLSTEQMVGLNGQGFGESMLVMAWEVTSPLALIFMAFVFLPRYLKAGITTIPDFLEQRYDFRTRQIVSILFLLGYAVAYLPTVLYSGALVLDSIFNISTVMGTSPFYTVLIVSLAIGIIGCGYVIFGGLRACAISDTINGVGLVIGGFLIPILALVALGSGNLVDGVDKLLHANPAKLNAIGNHSSSVPWTVLATGLLFNNLFYWCTNQSIIQRTLGAKNLAEGQKGVLYAGFFKIFGAFFLVLPGIIAYLLYGDTLNNADMAYPTLVVDVLPIALSGFLAAVLFGAILSSFNGALNSSITLFTLDIYRPMFKPKAKEHELVKTGRVFAGILAAISVVVAPFILNAPSGLYAYLQEMFGFYNVPILAMVVVGFFTKRVPASATKITLIVHIVLYALSKVVLGHINFLYILSVLFPLNVLTMLMIGKLKPRETAYELYDSNKVNLKPWKYAKVFSAFTLALMIGVYVFFSPIGVAESTGDYSPISFVFMAVTLVIFAGVYWFWKKTTADDEKVEAQKSKKAI</sequence>
<proteinExistence type="inferred from homology"/>
<dbReference type="InterPro" id="IPR001734">
    <property type="entry name" value="Na/solute_symporter"/>
</dbReference>
<feature type="transmembrane region" description="Helical" evidence="7">
    <location>
        <begin position="242"/>
        <end position="261"/>
    </location>
</feature>
<dbReference type="RefSeq" id="WP_113806684.1">
    <property type="nucleotide sequence ID" value="NZ_QOCW01000014.1"/>
</dbReference>
<feature type="transmembrane region" description="Helical" evidence="7">
    <location>
        <begin position="192"/>
        <end position="212"/>
    </location>
</feature>
<comment type="subcellular location">
    <subcellularLocation>
        <location evidence="1">Membrane</location>
        <topology evidence="1">Multi-pass membrane protein</topology>
    </subcellularLocation>
</comment>
<feature type="transmembrane region" description="Helical" evidence="7">
    <location>
        <begin position="380"/>
        <end position="400"/>
    </location>
</feature>
<keyword evidence="3 7" id="KW-0812">Transmembrane</keyword>
<feature type="transmembrane region" description="Helical" evidence="7">
    <location>
        <begin position="460"/>
        <end position="478"/>
    </location>
</feature>
<feature type="transmembrane region" description="Helical" evidence="7">
    <location>
        <begin position="436"/>
        <end position="454"/>
    </location>
</feature>
<dbReference type="EMBL" id="QOCW01000014">
    <property type="protein sequence ID" value="RBW69036.1"/>
    <property type="molecule type" value="Genomic_DNA"/>
</dbReference>
<feature type="transmembrane region" description="Helical" evidence="7">
    <location>
        <begin position="282"/>
        <end position="306"/>
    </location>
</feature>
<dbReference type="GO" id="GO:0005886">
    <property type="term" value="C:plasma membrane"/>
    <property type="evidence" value="ECO:0007669"/>
    <property type="project" value="TreeGrafter"/>
</dbReference>
<feature type="transmembrane region" description="Helical" evidence="7">
    <location>
        <begin position="503"/>
        <end position="522"/>
    </location>
</feature>
<dbReference type="NCBIfam" id="NF007790">
    <property type="entry name" value="PRK10484.1"/>
    <property type="match status" value="1"/>
</dbReference>
<keyword evidence="9" id="KW-1185">Reference proteome</keyword>
<dbReference type="NCBIfam" id="TIGR00813">
    <property type="entry name" value="sss"/>
    <property type="match status" value="1"/>
</dbReference>
<evidence type="ECO:0000256" key="2">
    <source>
        <dbReference type="ARBA" id="ARBA00006434"/>
    </source>
</evidence>
<organism evidence="8 9">
    <name type="scientific">Bacillus taeanensis</name>
    <dbReference type="NCBI Taxonomy" id="273032"/>
    <lineage>
        <taxon>Bacteria</taxon>
        <taxon>Bacillati</taxon>
        <taxon>Bacillota</taxon>
        <taxon>Bacilli</taxon>
        <taxon>Bacillales</taxon>
        <taxon>Bacillaceae</taxon>
        <taxon>Bacillus</taxon>
    </lineage>
</organism>
<evidence type="ECO:0000256" key="1">
    <source>
        <dbReference type="ARBA" id="ARBA00004141"/>
    </source>
</evidence>
<dbReference type="InterPro" id="IPR038377">
    <property type="entry name" value="Na/Glc_symporter_sf"/>
</dbReference>
<keyword evidence="5 7" id="KW-0472">Membrane</keyword>
<keyword evidence="4 7" id="KW-1133">Transmembrane helix</keyword>
<protein>
    <submittedName>
        <fullName evidence="8">Solute:sodium symporter family transporter</fullName>
    </submittedName>
</protein>
<comment type="caution">
    <text evidence="8">The sequence shown here is derived from an EMBL/GenBank/DDBJ whole genome shotgun (WGS) entry which is preliminary data.</text>
</comment>
<feature type="transmembrane region" description="Helical" evidence="7">
    <location>
        <begin position="34"/>
        <end position="53"/>
    </location>
</feature>
<comment type="similarity">
    <text evidence="2 6">Belongs to the sodium:solute symporter (SSF) (TC 2.A.21) family.</text>
</comment>
<dbReference type="PANTHER" id="PTHR11819:SF195">
    <property type="entry name" value="SODIUM_GLUCOSE COTRANSPORTER 4"/>
    <property type="match status" value="1"/>
</dbReference>
<dbReference type="Gene3D" id="1.20.1730.10">
    <property type="entry name" value="Sodium/glucose cotransporter"/>
    <property type="match status" value="1"/>
</dbReference>
<feature type="transmembrane region" description="Helical" evidence="7">
    <location>
        <begin position="160"/>
        <end position="180"/>
    </location>
</feature>
<feature type="transmembrane region" description="Helical" evidence="7">
    <location>
        <begin position="326"/>
        <end position="359"/>
    </location>
</feature>
<feature type="transmembrane region" description="Helical" evidence="7">
    <location>
        <begin position="412"/>
        <end position="429"/>
    </location>
</feature>
<reference evidence="8 9" key="1">
    <citation type="submission" date="2018-07" db="EMBL/GenBank/DDBJ databases">
        <title>Lottiidibacillus patelloidae gen. nov., sp. nov., isolated from the intestinal tract of a marine limpet and the reclassification of B. taeanensis BH030017T, B. algicola KMM 3737T and B. hwajinpoensis SW-72T as genus Lottiidibacillus.</title>
        <authorList>
            <person name="Liu R."/>
            <person name="Huang Z."/>
        </authorList>
    </citation>
    <scope>NUCLEOTIDE SEQUENCE [LARGE SCALE GENOMIC DNA]</scope>
    <source>
        <strain evidence="8 9">BH030017</strain>
    </source>
</reference>
<feature type="transmembrane region" description="Helical" evidence="7">
    <location>
        <begin position="120"/>
        <end position="140"/>
    </location>
</feature>
<dbReference type="Proteomes" id="UP000253314">
    <property type="component" value="Unassembled WGS sequence"/>
</dbReference>
<feature type="transmembrane region" description="Helical" evidence="7">
    <location>
        <begin position="6"/>
        <end position="22"/>
    </location>
</feature>
<dbReference type="PANTHER" id="PTHR11819">
    <property type="entry name" value="SOLUTE CARRIER FAMILY 5"/>
    <property type="match status" value="1"/>
</dbReference>
<name>A0A366XTP3_9BACI</name>